<keyword evidence="2" id="KW-1185">Reference proteome</keyword>
<dbReference type="AlphaFoldDB" id="A0A0K8MFZ9"/>
<gene>
    <name evidence="1" type="ORF">FFIC_140090</name>
</gene>
<organism evidence="1 2">
    <name type="scientific">Fructobacillus ficulneus</name>
    <dbReference type="NCBI Taxonomy" id="157463"/>
    <lineage>
        <taxon>Bacteria</taxon>
        <taxon>Bacillati</taxon>
        <taxon>Bacillota</taxon>
        <taxon>Bacilli</taxon>
        <taxon>Lactobacillales</taxon>
        <taxon>Lactobacillaceae</taxon>
        <taxon>Fructobacillus</taxon>
    </lineage>
</organism>
<dbReference type="RefSeq" id="WP_061992834.1">
    <property type="nucleotide sequence ID" value="NZ_DF967991.1"/>
</dbReference>
<accession>A0A0K8MFZ9</accession>
<dbReference type="STRING" id="157463.GCA_001047075_00349"/>
<reference evidence="1 2" key="1">
    <citation type="journal article" date="2015" name="BMC Genomics">
        <title>Comparative genomics of Fructobacillus spp. and Leuconostoc spp. reveals niche-specific evolution of Fructobacillus spp.</title>
        <authorList>
            <person name="Endo A."/>
            <person name="Tanizawa Y."/>
            <person name="Tanaka N."/>
            <person name="Maeno S."/>
            <person name="Kumar H."/>
            <person name="Shiwa Y."/>
            <person name="Okada S."/>
            <person name="Yoshikawa H."/>
            <person name="Dicks L."/>
            <person name="Nakagawa J."/>
            <person name="Arita M."/>
        </authorList>
    </citation>
    <scope>NUCLEOTIDE SEQUENCE [LARGE SCALE GENOMIC DNA]</scope>
    <source>
        <strain evidence="1 2">JCM 12225</strain>
    </source>
</reference>
<name>A0A0K8MFZ9_9LACO</name>
<evidence type="ECO:0000313" key="2">
    <source>
        <dbReference type="Proteomes" id="UP000253891"/>
    </source>
</evidence>
<sequence length="92" mass="10704">MVRFNIKAYLIDKSLTIYRVSKSSGYGYTTIHRSFNKAQSQATSLNIRDLDALARAQKMEMWQVLKELEQNYQKPDLTAEELNQIDDLDSDK</sequence>
<proteinExistence type="predicted"/>
<protein>
    <submittedName>
        <fullName evidence="1">Uncharacterized protein</fullName>
    </submittedName>
</protein>
<dbReference type="EMBL" id="DF967991">
    <property type="protein sequence ID" value="GAO99417.1"/>
    <property type="molecule type" value="Genomic_DNA"/>
</dbReference>
<evidence type="ECO:0000313" key="1">
    <source>
        <dbReference type="EMBL" id="GAO99417.1"/>
    </source>
</evidence>
<dbReference type="Proteomes" id="UP000253891">
    <property type="component" value="Unassembled WGS sequence"/>
</dbReference>